<dbReference type="EMBL" id="CM046389">
    <property type="protein sequence ID" value="KAI8568976.1"/>
    <property type="molecule type" value="Genomic_DNA"/>
</dbReference>
<dbReference type="Proteomes" id="UP001062846">
    <property type="component" value="Chromosome 2"/>
</dbReference>
<name>A0ACC0PTQ9_RHOML</name>
<reference evidence="1" key="1">
    <citation type="submission" date="2022-02" db="EMBL/GenBank/DDBJ databases">
        <title>Plant Genome Project.</title>
        <authorList>
            <person name="Zhang R.-G."/>
        </authorList>
    </citation>
    <scope>NUCLEOTIDE SEQUENCE</scope>
    <source>
        <strain evidence="1">AT1</strain>
    </source>
</reference>
<gene>
    <name evidence="1" type="ORF">RHMOL_Rhmol02G0243000</name>
</gene>
<evidence type="ECO:0000313" key="1">
    <source>
        <dbReference type="EMBL" id="KAI8568976.1"/>
    </source>
</evidence>
<accession>A0ACC0PTQ9</accession>
<sequence length="96" mass="11166">MRSGNVLLRARMFGRGIRRKILIDGPWLMAAPSFQRGYKWKERDEGSQKRWCLEDEMSSRLITVAATGGHRLELEAVSWKAGIVRIRMRWNRGIHG</sequence>
<evidence type="ECO:0000313" key="2">
    <source>
        <dbReference type="Proteomes" id="UP001062846"/>
    </source>
</evidence>
<proteinExistence type="predicted"/>
<protein>
    <submittedName>
        <fullName evidence="1">Uncharacterized protein</fullName>
    </submittedName>
</protein>
<keyword evidence="2" id="KW-1185">Reference proteome</keyword>
<organism evidence="1 2">
    <name type="scientific">Rhododendron molle</name>
    <name type="common">Chinese azalea</name>
    <name type="synonym">Azalea mollis</name>
    <dbReference type="NCBI Taxonomy" id="49168"/>
    <lineage>
        <taxon>Eukaryota</taxon>
        <taxon>Viridiplantae</taxon>
        <taxon>Streptophyta</taxon>
        <taxon>Embryophyta</taxon>
        <taxon>Tracheophyta</taxon>
        <taxon>Spermatophyta</taxon>
        <taxon>Magnoliopsida</taxon>
        <taxon>eudicotyledons</taxon>
        <taxon>Gunneridae</taxon>
        <taxon>Pentapetalae</taxon>
        <taxon>asterids</taxon>
        <taxon>Ericales</taxon>
        <taxon>Ericaceae</taxon>
        <taxon>Ericoideae</taxon>
        <taxon>Rhodoreae</taxon>
        <taxon>Rhododendron</taxon>
    </lineage>
</organism>
<comment type="caution">
    <text evidence="1">The sequence shown here is derived from an EMBL/GenBank/DDBJ whole genome shotgun (WGS) entry which is preliminary data.</text>
</comment>